<dbReference type="PANTHER" id="PTHR22960">
    <property type="entry name" value="MOLYBDOPTERIN COFACTOR SYNTHESIS PROTEIN A"/>
    <property type="match status" value="1"/>
</dbReference>
<evidence type="ECO:0000256" key="8">
    <source>
        <dbReference type="ARBA" id="ARBA00023134"/>
    </source>
</evidence>
<dbReference type="OrthoDB" id="9763993at2"/>
<keyword evidence="6" id="KW-0408">Iron</keyword>
<evidence type="ECO:0000313" key="13">
    <source>
        <dbReference type="Proteomes" id="UP000298458"/>
    </source>
</evidence>
<dbReference type="InterPro" id="IPR058240">
    <property type="entry name" value="rSAM_sf"/>
</dbReference>
<accession>A0A4R9G434</accession>
<dbReference type="CDD" id="cd01335">
    <property type="entry name" value="Radical_SAM"/>
    <property type="match status" value="1"/>
</dbReference>
<dbReference type="Pfam" id="PF04055">
    <property type="entry name" value="Radical_SAM"/>
    <property type="match status" value="1"/>
</dbReference>
<protein>
    <submittedName>
        <fullName evidence="12">Radical SAM protein</fullName>
    </submittedName>
</protein>
<keyword evidence="5" id="KW-0547">Nucleotide-binding</keyword>
<comment type="cofactor">
    <cofactor evidence="1">
        <name>[4Fe-4S] cluster</name>
        <dbReference type="ChEBI" id="CHEBI:49883"/>
    </cofactor>
</comment>
<dbReference type="GO" id="GO:0051539">
    <property type="term" value="F:4 iron, 4 sulfur cluster binding"/>
    <property type="evidence" value="ECO:0007669"/>
    <property type="project" value="UniProtKB-KW"/>
</dbReference>
<dbReference type="Pfam" id="PF06463">
    <property type="entry name" value="Mob_synth_C"/>
    <property type="match status" value="1"/>
</dbReference>
<keyword evidence="4" id="KW-0479">Metal-binding</keyword>
<comment type="caution">
    <text evidence="12">The sequence shown here is derived from an EMBL/GenBank/DDBJ whole genome shotgun (WGS) entry which is preliminary data.</text>
</comment>
<dbReference type="SFLD" id="SFLDG01386">
    <property type="entry name" value="main_SPASM_domain-containing"/>
    <property type="match status" value="1"/>
</dbReference>
<keyword evidence="13" id="KW-1185">Reference proteome</keyword>
<dbReference type="SUPFAM" id="SSF102114">
    <property type="entry name" value="Radical SAM enzymes"/>
    <property type="match status" value="1"/>
</dbReference>
<dbReference type="GO" id="GO:0005525">
    <property type="term" value="F:GTP binding"/>
    <property type="evidence" value="ECO:0007669"/>
    <property type="project" value="UniProtKB-KW"/>
</dbReference>
<dbReference type="SFLD" id="SFLDG01067">
    <property type="entry name" value="SPASM/twitch_domain_containing"/>
    <property type="match status" value="1"/>
</dbReference>
<dbReference type="InterPro" id="IPR010505">
    <property type="entry name" value="MoaA_twitch"/>
</dbReference>
<dbReference type="InterPro" id="IPR006638">
    <property type="entry name" value="Elp3/MiaA/NifB-like_rSAM"/>
</dbReference>
<dbReference type="InterPro" id="IPR007197">
    <property type="entry name" value="rSAM"/>
</dbReference>
<feature type="domain" description="Radical SAM core" evidence="11">
    <location>
        <begin position="4"/>
        <end position="224"/>
    </location>
</feature>
<dbReference type="InterPro" id="IPR040064">
    <property type="entry name" value="MoaA-like"/>
</dbReference>
<dbReference type="GO" id="GO:0061798">
    <property type="term" value="F:GTP 3',8'-cyclase activity"/>
    <property type="evidence" value="ECO:0007669"/>
    <property type="project" value="TreeGrafter"/>
</dbReference>
<evidence type="ECO:0000256" key="7">
    <source>
        <dbReference type="ARBA" id="ARBA00023014"/>
    </source>
</evidence>
<organism evidence="12 13">
    <name type="scientific">Leptospira fletcheri</name>
    <dbReference type="NCBI Taxonomy" id="2484981"/>
    <lineage>
        <taxon>Bacteria</taxon>
        <taxon>Pseudomonadati</taxon>
        <taxon>Spirochaetota</taxon>
        <taxon>Spirochaetia</taxon>
        <taxon>Leptospirales</taxon>
        <taxon>Leptospiraceae</taxon>
        <taxon>Leptospira</taxon>
    </lineage>
</organism>
<dbReference type="SFLD" id="SFLDS00029">
    <property type="entry name" value="Radical_SAM"/>
    <property type="match status" value="1"/>
</dbReference>
<dbReference type="SFLD" id="SFLDG01383">
    <property type="entry name" value="cyclic_pyranopterin_phosphate"/>
    <property type="match status" value="1"/>
</dbReference>
<dbReference type="Proteomes" id="UP000298458">
    <property type="component" value="Unassembled WGS sequence"/>
</dbReference>
<evidence type="ECO:0000256" key="6">
    <source>
        <dbReference type="ARBA" id="ARBA00023004"/>
    </source>
</evidence>
<dbReference type="GO" id="GO:0061799">
    <property type="term" value="F:cyclic pyranopterin monophosphate synthase activity"/>
    <property type="evidence" value="ECO:0007669"/>
    <property type="project" value="TreeGrafter"/>
</dbReference>
<dbReference type="Gene3D" id="3.20.20.70">
    <property type="entry name" value="Aldolase class I"/>
    <property type="match status" value="1"/>
</dbReference>
<proteinExistence type="predicted"/>
<dbReference type="GO" id="GO:0006777">
    <property type="term" value="P:Mo-molybdopterin cofactor biosynthetic process"/>
    <property type="evidence" value="ECO:0007669"/>
    <property type="project" value="UniProtKB-KW"/>
</dbReference>
<keyword evidence="7" id="KW-0411">Iron-sulfur</keyword>
<evidence type="ECO:0000256" key="1">
    <source>
        <dbReference type="ARBA" id="ARBA00001966"/>
    </source>
</evidence>
<dbReference type="AlphaFoldDB" id="A0A4R9G434"/>
<keyword evidence="9" id="KW-0501">Molybdenum cofactor biosynthesis</keyword>
<dbReference type="PROSITE" id="PS51918">
    <property type="entry name" value="RADICAL_SAM"/>
    <property type="match status" value="1"/>
</dbReference>
<evidence type="ECO:0000256" key="4">
    <source>
        <dbReference type="ARBA" id="ARBA00022723"/>
    </source>
</evidence>
<evidence type="ECO:0000256" key="3">
    <source>
        <dbReference type="ARBA" id="ARBA00022691"/>
    </source>
</evidence>
<dbReference type="InterPro" id="IPR050105">
    <property type="entry name" value="MoCo_biosynth_MoaA/MoaC"/>
</dbReference>
<dbReference type="PANTHER" id="PTHR22960:SF0">
    <property type="entry name" value="MOLYBDENUM COFACTOR BIOSYNTHESIS PROTEIN 1"/>
    <property type="match status" value="1"/>
</dbReference>
<dbReference type="InterPro" id="IPR013785">
    <property type="entry name" value="Aldolase_TIM"/>
</dbReference>
<evidence type="ECO:0000256" key="10">
    <source>
        <dbReference type="ARBA" id="ARBA00023239"/>
    </source>
</evidence>
<evidence type="ECO:0000313" key="12">
    <source>
        <dbReference type="EMBL" id="TGK06266.1"/>
    </source>
</evidence>
<keyword evidence="2" id="KW-0004">4Fe-4S</keyword>
<sequence>MPEAESRKFEVLRVSVTSSCGFGCVYCAPGTEETEFSVRPKTNSIFLSPETFRKKLEVLSSHLKLKEVHLTGGEPTNHKGLPELVRIASDHGIPEIALTSNGFFADGLVQTLKSSGLTRMNFSLDSLSPSGFSRMTGRHLSVSRLLSRIEEAAALGLPVKLNSTIVRGYNEDQILPLLKWAGARKLPIRYLELMRMGPLVSEHSGLFVSSEEIRKRIQEEFPFEPIDTPLESTARYYRTSNGFVFGLIANHTEPFCEGCNRLRMDARGKIYGCLSDPKNYDLPEDEIGAVRALGLAMQSKKSRFIGSELSMKYIGG</sequence>
<reference evidence="12" key="1">
    <citation type="journal article" date="2019" name="PLoS Negl. Trop. Dis.">
        <title>Revisiting the worldwide diversity of Leptospira species in the environment.</title>
        <authorList>
            <person name="Vincent A.T."/>
            <person name="Schiettekatte O."/>
            <person name="Bourhy P."/>
            <person name="Veyrier F.J."/>
            <person name="Picardeau M."/>
        </authorList>
    </citation>
    <scope>NUCLEOTIDE SEQUENCE [LARGE SCALE GENOMIC DNA]</scope>
    <source>
        <strain evidence="12">SSW15</strain>
    </source>
</reference>
<keyword evidence="3" id="KW-0949">S-adenosyl-L-methionine</keyword>
<keyword evidence="10" id="KW-0456">Lyase</keyword>
<evidence type="ECO:0000256" key="2">
    <source>
        <dbReference type="ARBA" id="ARBA00022485"/>
    </source>
</evidence>
<evidence type="ECO:0000259" key="11">
    <source>
        <dbReference type="PROSITE" id="PS51918"/>
    </source>
</evidence>
<dbReference type="EMBL" id="RQET01000014">
    <property type="protein sequence ID" value="TGK06266.1"/>
    <property type="molecule type" value="Genomic_DNA"/>
</dbReference>
<dbReference type="GO" id="GO:0046872">
    <property type="term" value="F:metal ion binding"/>
    <property type="evidence" value="ECO:0007669"/>
    <property type="project" value="UniProtKB-KW"/>
</dbReference>
<evidence type="ECO:0000256" key="5">
    <source>
        <dbReference type="ARBA" id="ARBA00022741"/>
    </source>
</evidence>
<keyword evidence="8" id="KW-0342">GTP-binding</keyword>
<gene>
    <name evidence="12" type="ORF">EHO60_16930</name>
</gene>
<dbReference type="SMART" id="SM00729">
    <property type="entry name" value="Elp3"/>
    <property type="match status" value="1"/>
</dbReference>
<name>A0A4R9G434_9LEPT</name>
<evidence type="ECO:0000256" key="9">
    <source>
        <dbReference type="ARBA" id="ARBA00023150"/>
    </source>
</evidence>
<dbReference type="RefSeq" id="WP_135769393.1">
    <property type="nucleotide sequence ID" value="NZ_RQET01000014.1"/>
</dbReference>